<keyword evidence="3" id="KW-0813">Transport</keyword>
<feature type="transmembrane region" description="Helical" evidence="1">
    <location>
        <begin position="395"/>
        <end position="412"/>
    </location>
</feature>
<feature type="transmembrane region" description="Helical" evidence="1">
    <location>
        <begin position="20"/>
        <end position="42"/>
    </location>
</feature>
<keyword evidence="1" id="KW-1133">Transmembrane helix</keyword>
<proteinExistence type="predicted"/>
<feature type="transmembrane region" description="Helical" evidence="1">
    <location>
        <begin position="161"/>
        <end position="181"/>
    </location>
</feature>
<dbReference type="GO" id="GO:0015293">
    <property type="term" value="F:symporter activity"/>
    <property type="evidence" value="ECO:0007669"/>
    <property type="project" value="InterPro"/>
</dbReference>
<reference evidence="3" key="1">
    <citation type="submission" date="2015-10" db="EMBL/GenBank/DDBJ databases">
        <authorList>
            <person name="Gilbert D.G."/>
        </authorList>
    </citation>
    <scope>NUCLEOTIDE SEQUENCE</scope>
</reference>
<dbReference type="InterPro" id="IPR036259">
    <property type="entry name" value="MFS_trans_sf"/>
</dbReference>
<feature type="transmembrane region" description="Helical" evidence="1">
    <location>
        <begin position="249"/>
        <end position="270"/>
    </location>
</feature>
<dbReference type="Pfam" id="PF13347">
    <property type="entry name" value="MFS_2"/>
    <property type="match status" value="1"/>
</dbReference>
<dbReference type="AlphaFoldDB" id="A0A160TJY8"/>
<accession>A0A160TJY8</accession>
<evidence type="ECO:0000313" key="3">
    <source>
        <dbReference type="EMBL" id="CUS44227.1"/>
    </source>
</evidence>
<feature type="domain" description="Major facilitator superfamily (MFS) profile" evidence="2">
    <location>
        <begin position="245"/>
        <end position="445"/>
    </location>
</feature>
<evidence type="ECO:0000259" key="2">
    <source>
        <dbReference type="PROSITE" id="PS50850"/>
    </source>
</evidence>
<protein>
    <submittedName>
        <fullName evidence="3">Sugar transporter</fullName>
    </submittedName>
</protein>
<feature type="transmembrane region" description="Helical" evidence="1">
    <location>
        <begin position="312"/>
        <end position="333"/>
    </location>
</feature>
<dbReference type="PROSITE" id="PS50850">
    <property type="entry name" value="MFS"/>
    <property type="match status" value="1"/>
</dbReference>
<dbReference type="GO" id="GO:0008643">
    <property type="term" value="P:carbohydrate transport"/>
    <property type="evidence" value="ECO:0007669"/>
    <property type="project" value="InterPro"/>
</dbReference>
<name>A0A160TJY8_9ZZZZ</name>
<dbReference type="Gene3D" id="1.20.1250.20">
    <property type="entry name" value="MFS general substrate transporter like domains"/>
    <property type="match status" value="2"/>
</dbReference>
<feature type="transmembrane region" description="Helical" evidence="1">
    <location>
        <begin position="282"/>
        <end position="300"/>
    </location>
</feature>
<keyword evidence="3" id="KW-0762">Sugar transport</keyword>
<feature type="transmembrane region" description="Helical" evidence="1">
    <location>
        <begin position="418"/>
        <end position="438"/>
    </location>
</feature>
<feature type="transmembrane region" description="Helical" evidence="1">
    <location>
        <begin position="48"/>
        <end position="68"/>
    </location>
</feature>
<feature type="transmembrane region" description="Helical" evidence="1">
    <location>
        <begin position="187"/>
        <end position="209"/>
    </location>
</feature>
<dbReference type="InterPro" id="IPR039672">
    <property type="entry name" value="MFS_2"/>
</dbReference>
<evidence type="ECO:0000256" key="1">
    <source>
        <dbReference type="SAM" id="Phobius"/>
    </source>
</evidence>
<sequence>MITRVPALSALPISRGATGAYAVGSLANGVFSTVPTVLLLYFCTETLGIPPAWAAIILFVPKAWAIFWDPFVGSWSDRTRSRFGRRRPFLFAGAIGLPLAFAALFAAPVAGTVNGFLWASGCYFLLATFYSLFAVPYSAVPAEITPDAGGRGRLVGWRMTASMVGVLAGAGVAPALVAYYGGGRTGYAAMGLVVAAACLIAMIGPIAMLRRHDLATPVERGPAERGSRPQEGLVAQLRLAMANAGFRRLACAFLLQLTAVGAVSAAAPYLVTGAFGRPERDIGLALGAMLLATILSAPFWSRLGRRFGERRMLVVAALGYAAAAMVVGGAAWLHAPWGIAIACFVSAGAPFAGLQVMPFTLAAHIAHAESAGRRAGGESGIEGVFTGIWTSTEKLGLALGPALTALILSLTGKAGAAVAGFVAFVPALLALASLFFLVPSRRGRS</sequence>
<dbReference type="PANTHER" id="PTHR11328">
    <property type="entry name" value="MAJOR FACILITATOR SUPERFAMILY DOMAIN-CONTAINING PROTEIN"/>
    <property type="match status" value="1"/>
</dbReference>
<dbReference type="InterPro" id="IPR020846">
    <property type="entry name" value="MFS_dom"/>
</dbReference>
<organism evidence="3">
    <name type="scientific">hydrothermal vent metagenome</name>
    <dbReference type="NCBI Taxonomy" id="652676"/>
    <lineage>
        <taxon>unclassified sequences</taxon>
        <taxon>metagenomes</taxon>
        <taxon>ecological metagenomes</taxon>
    </lineage>
</organism>
<gene>
    <name evidence="3" type="ORF">MGWOODY_Smn1458</name>
</gene>
<feature type="transmembrane region" description="Helical" evidence="1">
    <location>
        <begin position="116"/>
        <end position="140"/>
    </location>
</feature>
<keyword evidence="1" id="KW-0812">Transmembrane</keyword>
<dbReference type="EMBL" id="CZQE01000120">
    <property type="protein sequence ID" value="CUS44227.1"/>
    <property type="molecule type" value="Genomic_DNA"/>
</dbReference>
<feature type="transmembrane region" description="Helical" evidence="1">
    <location>
        <begin position="89"/>
        <end position="110"/>
    </location>
</feature>
<feature type="transmembrane region" description="Helical" evidence="1">
    <location>
        <begin position="339"/>
        <end position="365"/>
    </location>
</feature>
<dbReference type="PANTHER" id="PTHR11328:SF24">
    <property type="entry name" value="MAJOR FACILITATOR SUPERFAMILY (MFS) PROFILE DOMAIN-CONTAINING PROTEIN"/>
    <property type="match status" value="1"/>
</dbReference>
<dbReference type="GO" id="GO:0005886">
    <property type="term" value="C:plasma membrane"/>
    <property type="evidence" value="ECO:0007669"/>
    <property type="project" value="TreeGrafter"/>
</dbReference>
<dbReference type="SUPFAM" id="SSF103473">
    <property type="entry name" value="MFS general substrate transporter"/>
    <property type="match status" value="1"/>
</dbReference>
<keyword evidence="1" id="KW-0472">Membrane</keyword>